<proteinExistence type="predicted"/>
<evidence type="ECO:0000313" key="1">
    <source>
        <dbReference type="EMBL" id="GIY43854.1"/>
    </source>
</evidence>
<reference evidence="1 2" key="1">
    <citation type="submission" date="2021-06" db="EMBL/GenBank/DDBJ databases">
        <title>Caerostris darwini draft genome.</title>
        <authorList>
            <person name="Kono N."/>
            <person name="Arakawa K."/>
        </authorList>
    </citation>
    <scope>NUCLEOTIDE SEQUENCE [LARGE SCALE GENOMIC DNA]</scope>
</reference>
<dbReference type="AlphaFoldDB" id="A0AAV4TF70"/>
<protein>
    <submittedName>
        <fullName evidence="1">Uncharacterized protein</fullName>
    </submittedName>
</protein>
<dbReference type="Proteomes" id="UP001054837">
    <property type="component" value="Unassembled WGS sequence"/>
</dbReference>
<dbReference type="EMBL" id="BPLQ01009413">
    <property type="protein sequence ID" value="GIY43854.1"/>
    <property type="molecule type" value="Genomic_DNA"/>
</dbReference>
<evidence type="ECO:0000313" key="2">
    <source>
        <dbReference type="Proteomes" id="UP001054837"/>
    </source>
</evidence>
<gene>
    <name evidence="1" type="ORF">CDAR_201561</name>
</gene>
<name>A0AAV4TF70_9ARAC</name>
<accession>A0AAV4TF70</accession>
<organism evidence="1 2">
    <name type="scientific">Caerostris darwini</name>
    <dbReference type="NCBI Taxonomy" id="1538125"/>
    <lineage>
        <taxon>Eukaryota</taxon>
        <taxon>Metazoa</taxon>
        <taxon>Ecdysozoa</taxon>
        <taxon>Arthropoda</taxon>
        <taxon>Chelicerata</taxon>
        <taxon>Arachnida</taxon>
        <taxon>Araneae</taxon>
        <taxon>Araneomorphae</taxon>
        <taxon>Entelegynae</taxon>
        <taxon>Araneoidea</taxon>
        <taxon>Araneidae</taxon>
        <taxon>Caerostris</taxon>
    </lineage>
</organism>
<keyword evidence="2" id="KW-1185">Reference proteome</keyword>
<sequence length="105" mass="11715">MLTYHCSIQLSTQLCSKDSPQSSKPGHRHVIKRFFTDHSIPTDLVSRGLRDHLGQPLNANGMPGRFPAPPWKPSVGFVLRKIDKVGGLSSQVEVVEWPTKAIWVN</sequence>
<comment type="caution">
    <text evidence="1">The sequence shown here is derived from an EMBL/GenBank/DDBJ whole genome shotgun (WGS) entry which is preliminary data.</text>
</comment>